<accession>A0AA35ZSG6</accession>
<feature type="compositionally biased region" description="Acidic residues" evidence="1">
    <location>
        <begin position="128"/>
        <end position="145"/>
    </location>
</feature>
<reference evidence="2" key="1">
    <citation type="submission" date="2023-04" db="EMBL/GenBank/DDBJ databases">
        <authorList>
            <person name="Vijverberg K."/>
            <person name="Xiong W."/>
            <person name="Schranz E."/>
        </authorList>
    </citation>
    <scope>NUCLEOTIDE SEQUENCE</scope>
</reference>
<keyword evidence="3" id="KW-1185">Reference proteome</keyword>
<dbReference type="Proteomes" id="UP001177003">
    <property type="component" value="Chromosome 8"/>
</dbReference>
<dbReference type="AlphaFoldDB" id="A0AA35ZSG6"/>
<evidence type="ECO:0000256" key="1">
    <source>
        <dbReference type="SAM" id="MobiDB-lite"/>
    </source>
</evidence>
<proteinExistence type="predicted"/>
<dbReference type="EMBL" id="OX465084">
    <property type="protein sequence ID" value="CAI9298058.1"/>
    <property type="molecule type" value="Genomic_DNA"/>
</dbReference>
<feature type="compositionally biased region" description="Basic and acidic residues" evidence="1">
    <location>
        <begin position="146"/>
        <end position="169"/>
    </location>
</feature>
<organism evidence="2 3">
    <name type="scientific">Lactuca saligna</name>
    <name type="common">Willowleaf lettuce</name>
    <dbReference type="NCBI Taxonomy" id="75948"/>
    <lineage>
        <taxon>Eukaryota</taxon>
        <taxon>Viridiplantae</taxon>
        <taxon>Streptophyta</taxon>
        <taxon>Embryophyta</taxon>
        <taxon>Tracheophyta</taxon>
        <taxon>Spermatophyta</taxon>
        <taxon>Magnoliopsida</taxon>
        <taxon>eudicotyledons</taxon>
        <taxon>Gunneridae</taxon>
        <taxon>Pentapetalae</taxon>
        <taxon>asterids</taxon>
        <taxon>campanulids</taxon>
        <taxon>Asterales</taxon>
        <taxon>Asteraceae</taxon>
        <taxon>Cichorioideae</taxon>
        <taxon>Cichorieae</taxon>
        <taxon>Lactucinae</taxon>
        <taxon>Lactuca</taxon>
    </lineage>
</organism>
<protein>
    <submittedName>
        <fullName evidence="2">Uncharacterized protein</fullName>
    </submittedName>
</protein>
<evidence type="ECO:0000313" key="3">
    <source>
        <dbReference type="Proteomes" id="UP001177003"/>
    </source>
</evidence>
<feature type="compositionally biased region" description="Acidic residues" evidence="1">
    <location>
        <begin position="172"/>
        <end position="183"/>
    </location>
</feature>
<gene>
    <name evidence="2" type="ORF">LSALG_LOCUS36836</name>
</gene>
<sequence length="183" mass="21198">MRSFLVDCSPLPSLSINPYLLLYPQTSNMDPIFIQVDVHFHGIFATYPISYTRGINQRLLDIDFTGMDKNGCYEFIERFTGEKYEKLYYCNIQEWLEEHKEEFVDNIVEEVIDGVGLIKEIETCHLDEDEDDHGAEDVDVDDDEDGHSNLEFFKKDNGPDVDMGEKETLVDPLEEAKDDNENV</sequence>
<name>A0AA35ZSG6_LACSI</name>
<evidence type="ECO:0000313" key="2">
    <source>
        <dbReference type="EMBL" id="CAI9298058.1"/>
    </source>
</evidence>
<feature type="region of interest" description="Disordered" evidence="1">
    <location>
        <begin position="128"/>
        <end position="183"/>
    </location>
</feature>